<reference evidence="1" key="2">
    <citation type="submission" date="2021-04" db="EMBL/GenBank/DDBJ databases">
        <authorList>
            <person name="Gilroy R."/>
        </authorList>
    </citation>
    <scope>NUCLEOTIDE SEQUENCE</scope>
    <source>
        <strain evidence="1">CHK188-11489</strain>
    </source>
</reference>
<dbReference type="EMBL" id="DXBF01000038">
    <property type="protein sequence ID" value="HIZ62010.1"/>
    <property type="molecule type" value="Genomic_DNA"/>
</dbReference>
<evidence type="ECO:0000313" key="2">
    <source>
        <dbReference type="Proteomes" id="UP000824105"/>
    </source>
</evidence>
<evidence type="ECO:0000313" key="1">
    <source>
        <dbReference type="EMBL" id="HIZ62010.1"/>
    </source>
</evidence>
<gene>
    <name evidence="1" type="ORF">H9724_04480</name>
</gene>
<dbReference type="AlphaFoldDB" id="A0A9D2FJW2"/>
<dbReference type="Proteomes" id="UP000824105">
    <property type="component" value="Unassembled WGS sequence"/>
</dbReference>
<comment type="caution">
    <text evidence="1">The sequence shown here is derived from an EMBL/GenBank/DDBJ whole genome shotgun (WGS) entry which is preliminary data.</text>
</comment>
<sequence>MFLPYYTNNGVGWQRKEEKGLKNCMFQKILQVFFVRSAEKTGKSAKLPAKFLSVFCACDRIIGNTKKACPLHAEF</sequence>
<proteinExistence type="predicted"/>
<name>A0A9D2FJW2_9FIRM</name>
<protein>
    <submittedName>
        <fullName evidence="1">Uncharacterized protein</fullName>
    </submittedName>
</protein>
<reference evidence="1" key="1">
    <citation type="journal article" date="2021" name="PeerJ">
        <title>Extensive microbial diversity within the chicken gut microbiome revealed by metagenomics and culture.</title>
        <authorList>
            <person name="Gilroy R."/>
            <person name="Ravi A."/>
            <person name="Getino M."/>
            <person name="Pursley I."/>
            <person name="Horton D.L."/>
            <person name="Alikhan N.F."/>
            <person name="Baker D."/>
            <person name="Gharbi K."/>
            <person name="Hall N."/>
            <person name="Watson M."/>
            <person name="Adriaenssens E.M."/>
            <person name="Foster-Nyarko E."/>
            <person name="Jarju S."/>
            <person name="Secka A."/>
            <person name="Antonio M."/>
            <person name="Oren A."/>
            <person name="Chaudhuri R.R."/>
            <person name="La Ragione R."/>
            <person name="Hildebrand F."/>
            <person name="Pallen M.J."/>
        </authorList>
    </citation>
    <scope>NUCLEOTIDE SEQUENCE</scope>
    <source>
        <strain evidence="1">CHK188-11489</strain>
    </source>
</reference>
<accession>A0A9D2FJW2</accession>
<organism evidence="1 2">
    <name type="scientific">Candidatus Gemmiger avistercoris</name>
    <dbReference type="NCBI Taxonomy" id="2838606"/>
    <lineage>
        <taxon>Bacteria</taxon>
        <taxon>Bacillati</taxon>
        <taxon>Bacillota</taxon>
        <taxon>Clostridia</taxon>
        <taxon>Eubacteriales</taxon>
        <taxon>Gemmiger</taxon>
    </lineage>
</organism>